<accession>A0A2C6KI35</accession>
<evidence type="ECO:0000256" key="3">
    <source>
        <dbReference type="SAM" id="MobiDB-lite"/>
    </source>
</evidence>
<dbReference type="GeneID" id="94433453"/>
<dbReference type="RefSeq" id="XP_067917785.1">
    <property type="nucleotide sequence ID" value="XM_068070242.1"/>
</dbReference>
<gene>
    <name evidence="4" type="ORF">CSUI_010137</name>
</gene>
<proteinExistence type="predicted"/>
<dbReference type="GO" id="GO:0005655">
    <property type="term" value="C:nucleolar ribonuclease P complex"/>
    <property type="evidence" value="ECO:0007669"/>
    <property type="project" value="InterPro"/>
</dbReference>
<dbReference type="VEuPathDB" id="ToxoDB:CSUI_010137"/>
<dbReference type="GO" id="GO:0000172">
    <property type="term" value="C:ribonuclease MRP complex"/>
    <property type="evidence" value="ECO:0007669"/>
    <property type="project" value="InterPro"/>
</dbReference>
<evidence type="ECO:0000256" key="1">
    <source>
        <dbReference type="ARBA" id="ARBA00004123"/>
    </source>
</evidence>
<dbReference type="Proteomes" id="UP000221165">
    <property type="component" value="Unassembled WGS sequence"/>
</dbReference>
<dbReference type="AlphaFoldDB" id="A0A2C6KI35"/>
<protein>
    <submittedName>
        <fullName evidence="4">Uncharacterized protein</fullName>
    </submittedName>
</protein>
<dbReference type="GO" id="GO:0001682">
    <property type="term" value="P:tRNA 5'-leader removal"/>
    <property type="evidence" value="ECO:0007669"/>
    <property type="project" value="InterPro"/>
</dbReference>
<name>A0A2C6KI35_9APIC</name>
<feature type="compositionally biased region" description="Basic and acidic residues" evidence="3">
    <location>
        <begin position="84"/>
        <end position="97"/>
    </location>
</feature>
<comment type="caution">
    <text evidence="4">The sequence shown here is derived from an EMBL/GenBank/DDBJ whole genome shotgun (WGS) entry which is preliminary data.</text>
</comment>
<dbReference type="OrthoDB" id="329076at2759"/>
<keyword evidence="2" id="KW-0539">Nucleus</keyword>
<sequence length="294" mass="31845">MRSRSMVNSAGVQGSAGSTWADAEGSDNCADRALPGVCVAPPKSKEEAMSASNSLVNEGKDTNRVGAGIKIQSASSASATSPPMDKESDGQGSCDKKHGEEECAVQVTAPIRTFLVTKTSLARPNLRPYEVLVTRRLPLVVYFKRCMRLLNESRHHPAADKLTSGFARPSDSAAQRQMHRFPFLVIRGTGGCIRTAVWLAQDVVQALGGFMSDALTTAKEVRLRPGQASRYAVDKRSSPSVQVETYTVACRDTIWEAVEETESNNEMEYGGLIDCSIRQRLISGIAISIYRPNC</sequence>
<organism evidence="4 5">
    <name type="scientific">Cystoisospora suis</name>
    <dbReference type="NCBI Taxonomy" id="483139"/>
    <lineage>
        <taxon>Eukaryota</taxon>
        <taxon>Sar</taxon>
        <taxon>Alveolata</taxon>
        <taxon>Apicomplexa</taxon>
        <taxon>Conoidasida</taxon>
        <taxon>Coccidia</taxon>
        <taxon>Eucoccidiorida</taxon>
        <taxon>Eimeriorina</taxon>
        <taxon>Sarcocystidae</taxon>
        <taxon>Cystoisospora</taxon>
    </lineage>
</organism>
<dbReference type="InterPro" id="IPR014612">
    <property type="entry name" value="Pop7/Rpp20"/>
</dbReference>
<evidence type="ECO:0000313" key="5">
    <source>
        <dbReference type="Proteomes" id="UP000221165"/>
    </source>
</evidence>
<evidence type="ECO:0000313" key="4">
    <source>
        <dbReference type="EMBL" id="PHJ16053.1"/>
    </source>
</evidence>
<feature type="compositionally biased region" description="Polar residues" evidence="3">
    <location>
        <begin position="1"/>
        <end position="18"/>
    </location>
</feature>
<dbReference type="EMBL" id="MIGC01006716">
    <property type="protein sequence ID" value="PHJ16053.1"/>
    <property type="molecule type" value="Genomic_DNA"/>
</dbReference>
<comment type="subcellular location">
    <subcellularLocation>
        <location evidence="1">Nucleus</location>
    </subcellularLocation>
</comment>
<evidence type="ECO:0000256" key="2">
    <source>
        <dbReference type="ARBA" id="ARBA00023242"/>
    </source>
</evidence>
<reference evidence="4 5" key="1">
    <citation type="journal article" date="2017" name="Int. J. Parasitol.">
        <title>The genome of the protozoan parasite Cystoisospora suis and a reverse vaccinology approach to identify vaccine candidates.</title>
        <authorList>
            <person name="Palmieri N."/>
            <person name="Shrestha A."/>
            <person name="Ruttkowski B."/>
            <person name="Beck T."/>
            <person name="Vogl C."/>
            <person name="Tomley F."/>
            <person name="Blake D.P."/>
            <person name="Joachim A."/>
        </authorList>
    </citation>
    <scope>NUCLEOTIDE SEQUENCE [LARGE SCALE GENOMIC DNA]</scope>
    <source>
        <strain evidence="4 5">Wien I</strain>
    </source>
</reference>
<feature type="region of interest" description="Disordered" evidence="3">
    <location>
        <begin position="1"/>
        <end position="97"/>
    </location>
</feature>
<keyword evidence="5" id="KW-1185">Reference proteome</keyword>
<dbReference type="Pfam" id="PF12328">
    <property type="entry name" value="Rpp20"/>
    <property type="match status" value="1"/>
</dbReference>